<dbReference type="PROSITE" id="PS50837">
    <property type="entry name" value="NACHT"/>
    <property type="match status" value="1"/>
</dbReference>
<dbReference type="Pfam" id="PF14484">
    <property type="entry name" value="FISNA"/>
    <property type="match status" value="1"/>
</dbReference>
<reference evidence="11" key="1">
    <citation type="submission" date="2025-08" db="UniProtKB">
        <authorList>
            <consortium name="RefSeq"/>
        </authorList>
    </citation>
    <scope>IDENTIFICATION</scope>
</reference>
<keyword evidence="4" id="KW-0677">Repeat</keyword>
<dbReference type="OrthoDB" id="120976at2759"/>
<evidence type="ECO:0000256" key="4">
    <source>
        <dbReference type="ARBA" id="ARBA00022737"/>
    </source>
</evidence>
<feature type="non-terminal residue" evidence="11">
    <location>
        <position position="1108"/>
    </location>
</feature>
<organism evidence="10 11">
    <name type="scientific">Clupea harengus</name>
    <name type="common">Atlantic herring</name>
    <dbReference type="NCBI Taxonomy" id="7950"/>
    <lineage>
        <taxon>Eukaryota</taxon>
        <taxon>Metazoa</taxon>
        <taxon>Chordata</taxon>
        <taxon>Craniata</taxon>
        <taxon>Vertebrata</taxon>
        <taxon>Euteleostomi</taxon>
        <taxon>Actinopterygii</taxon>
        <taxon>Neopterygii</taxon>
        <taxon>Teleostei</taxon>
        <taxon>Clupei</taxon>
        <taxon>Clupeiformes</taxon>
        <taxon>Clupeoidei</taxon>
        <taxon>Clupeidae</taxon>
        <taxon>Clupea</taxon>
    </lineage>
</organism>
<feature type="compositionally biased region" description="Polar residues" evidence="7">
    <location>
        <begin position="102"/>
        <end position="112"/>
    </location>
</feature>
<feature type="domain" description="B30.2/SPRY" evidence="8">
    <location>
        <begin position="916"/>
        <end position="1108"/>
    </location>
</feature>
<name>A0A8M1K7B1_CLUHA</name>
<dbReference type="KEGG" id="char:105889542"/>
<dbReference type="Pfam" id="PF00622">
    <property type="entry name" value="SPRY"/>
    <property type="match status" value="1"/>
</dbReference>
<dbReference type="InterPro" id="IPR007111">
    <property type="entry name" value="NACHT_NTPase"/>
</dbReference>
<keyword evidence="3" id="KW-0433">Leucine-rich repeat</keyword>
<keyword evidence="2" id="KW-0963">Cytoplasm</keyword>
<dbReference type="InterPro" id="IPR003877">
    <property type="entry name" value="SPRY_dom"/>
</dbReference>
<dbReference type="PANTHER" id="PTHR24106">
    <property type="entry name" value="NACHT, LRR AND CARD DOMAINS-CONTAINING"/>
    <property type="match status" value="1"/>
</dbReference>
<dbReference type="InterPro" id="IPR001870">
    <property type="entry name" value="B30.2/SPRY"/>
</dbReference>
<dbReference type="InterPro" id="IPR006574">
    <property type="entry name" value="PRY"/>
</dbReference>
<dbReference type="SMART" id="SM00449">
    <property type="entry name" value="SPRY"/>
    <property type="match status" value="1"/>
</dbReference>
<evidence type="ECO:0000256" key="1">
    <source>
        <dbReference type="ARBA" id="ARBA00004496"/>
    </source>
</evidence>
<dbReference type="InterPro" id="IPR029495">
    <property type="entry name" value="NACHT-assoc"/>
</dbReference>
<dbReference type="InterPro" id="IPR051261">
    <property type="entry name" value="NLR"/>
</dbReference>
<evidence type="ECO:0000256" key="6">
    <source>
        <dbReference type="ARBA" id="ARBA00022840"/>
    </source>
</evidence>
<accession>A0A8M1K7B1</accession>
<dbReference type="InterPro" id="IPR001611">
    <property type="entry name" value="Leu-rich_rpt"/>
</dbReference>
<dbReference type="SMART" id="SM01288">
    <property type="entry name" value="FISNA"/>
    <property type="match status" value="1"/>
</dbReference>
<dbReference type="FunFam" id="2.60.120.920:FF:000037">
    <property type="entry name" value="Si:dkey-191j3.2"/>
    <property type="match status" value="1"/>
</dbReference>
<protein>
    <submittedName>
        <fullName evidence="11">NACHT, LRR and PYD domains-containing protein 3-like</fullName>
    </submittedName>
</protein>
<dbReference type="InterPro" id="IPR041267">
    <property type="entry name" value="NLRP_HD2"/>
</dbReference>
<evidence type="ECO:0000256" key="5">
    <source>
        <dbReference type="ARBA" id="ARBA00022741"/>
    </source>
</evidence>
<dbReference type="SMART" id="SM00589">
    <property type="entry name" value="PRY"/>
    <property type="match status" value="1"/>
</dbReference>
<feature type="compositionally biased region" description="Polar residues" evidence="7">
    <location>
        <begin position="64"/>
        <end position="82"/>
    </location>
</feature>
<dbReference type="GeneID" id="105889542"/>
<evidence type="ECO:0000256" key="2">
    <source>
        <dbReference type="ARBA" id="ARBA00022490"/>
    </source>
</evidence>
<dbReference type="Pfam" id="PF13765">
    <property type="entry name" value="PRY"/>
    <property type="match status" value="1"/>
</dbReference>
<keyword evidence="10" id="KW-1185">Reference proteome</keyword>
<dbReference type="CDD" id="cd16040">
    <property type="entry name" value="SPRY_PRY_SNTX"/>
    <property type="match status" value="1"/>
</dbReference>
<feature type="region of interest" description="Disordered" evidence="7">
    <location>
        <begin position="1"/>
        <end position="112"/>
    </location>
</feature>
<evidence type="ECO:0000256" key="7">
    <source>
        <dbReference type="SAM" id="MobiDB-lite"/>
    </source>
</evidence>
<comment type="subcellular location">
    <subcellularLocation>
        <location evidence="1">Cytoplasm</location>
    </subcellularLocation>
</comment>
<dbReference type="RefSeq" id="XP_042559861.1">
    <property type="nucleotide sequence ID" value="XM_042703927.1"/>
</dbReference>
<evidence type="ECO:0000259" key="9">
    <source>
        <dbReference type="PROSITE" id="PS50837"/>
    </source>
</evidence>
<evidence type="ECO:0000313" key="10">
    <source>
        <dbReference type="Proteomes" id="UP000515152"/>
    </source>
</evidence>
<gene>
    <name evidence="11" type="primary">LOC105889542</name>
</gene>
<dbReference type="InterPro" id="IPR041075">
    <property type="entry name" value="NOD1/2_WH"/>
</dbReference>
<keyword evidence="6" id="KW-0067">ATP-binding</keyword>
<dbReference type="Pfam" id="PF13516">
    <property type="entry name" value="LRR_6"/>
    <property type="match status" value="1"/>
</dbReference>
<dbReference type="GO" id="GO:0005737">
    <property type="term" value="C:cytoplasm"/>
    <property type="evidence" value="ECO:0007669"/>
    <property type="project" value="UniProtKB-SubCell"/>
</dbReference>
<dbReference type="FunFam" id="3.40.50.300:FF:000210">
    <property type="entry name" value="Si:dkey-16p6.1"/>
    <property type="match status" value="1"/>
</dbReference>
<evidence type="ECO:0000313" key="11">
    <source>
        <dbReference type="RefSeq" id="XP_042559861.1"/>
    </source>
</evidence>
<evidence type="ECO:0000259" key="8">
    <source>
        <dbReference type="PROSITE" id="PS50188"/>
    </source>
</evidence>
<feature type="domain" description="NACHT" evidence="9">
    <location>
        <begin position="303"/>
        <end position="438"/>
    </location>
</feature>
<dbReference type="PROSITE" id="PS50188">
    <property type="entry name" value="B302_SPRY"/>
    <property type="match status" value="1"/>
</dbReference>
<dbReference type="SMART" id="SM00368">
    <property type="entry name" value="LRR_RI"/>
    <property type="match status" value="4"/>
</dbReference>
<dbReference type="Pfam" id="PF17779">
    <property type="entry name" value="WHD_NOD2"/>
    <property type="match status" value="1"/>
</dbReference>
<evidence type="ECO:0000256" key="3">
    <source>
        <dbReference type="ARBA" id="ARBA00022614"/>
    </source>
</evidence>
<keyword evidence="5" id="KW-0547">Nucleotide-binding</keyword>
<proteinExistence type="predicted"/>
<feature type="compositionally biased region" description="Polar residues" evidence="7">
    <location>
        <begin position="38"/>
        <end position="47"/>
    </location>
</feature>
<dbReference type="GO" id="GO:0005524">
    <property type="term" value="F:ATP binding"/>
    <property type="evidence" value="ECO:0007669"/>
    <property type="project" value="UniProtKB-KW"/>
</dbReference>
<dbReference type="Pfam" id="PF17776">
    <property type="entry name" value="NLRC4_HD2"/>
    <property type="match status" value="1"/>
</dbReference>
<sequence length="1108" mass="125270">MNQDVEEAAGHSKTLRPESALHSCVTMKNDQDMDDPGNMSSTSTQPNAGRHTHRPQSPAPSCVSMKSDQSMPQPLNFSSQPVPSGLKQHTPRPKSPAPSCVSMKSDQSMPQPLNFSSQPVPSILNELSADLTQDQSRCGECERVPSDPVITTCGHYWEQPALPGHQTCPQCVKKYRTHPPLQPLLDEHADMVESSRHLHTEHRPGKRSKLADEVPWRVIEKHKASLKRRFENISEGIIKPGAETPLNKIYTDLYITEGESEGVNKEHEVWQVESASRAQTTEDTPINCNDIFQPLPGQEKHIRTVMTKGVAGIGKTVSVQKFILDWINGVANQNVDFMFPLPFRELNLVRDDQYSLHKLLLDFHPELKELKNGKEYRDCQIVFIFDGLDESRSLLHFQPKMLVSDVEQISSVDVLMTSLIQGSLLPAALIWITSRPAATSQIPAQCIDQVTEVRGFNDPQKEEYFRKRISDESQATRIISHIKASRSLHIMCHIPVFCWIAATVLQQMLEQDNTQEVPQSLTEMFIQFLLIQITRKNQKYQTGKQTNKEQLLESQEEIILKLAKLAFENLVNGNVMFYEEDLRECGIDVSEASVYSGMCTEIFKEESVFHQRKVYCFVHLSIQEFLAALHVFVSYVQQMQTIGNFFCLEESLKLAVTKVLESRNGHLDLFLRFLMGISLERNQRLLEGLLNHTHNSSESIRKMCQYIKELNKEDLSPERCISLLQCLSEMNDHAMHEEIQEYLKLPKGFRQKLSPAHCSTLAHMLLMSEEVREEFDLKTYNTSDEGRRRMIPALRCFRTAKLGDCKLSGESCKIVACVLHSVNSLIELDLSHNDLGDSGVQLLCEGLASPHCHLQILRLSCSLISEGGCGFLASALTSNPSHLKELDLSYNHPGESGFKLFSARLEDPHCKLEILNVDHCAEIRLRPGVQKYPCELTLDPNTAYIRLSLSEGNRKVTCGNEDQRHPDHPERFDSWPQVLCKEGLTGRCYWEAEWSGGAAHIAVAYKSIKRKGKSDDCCLGYNDKSWSLYCSPDSYYVWHNNVRTDIPDPSSRSSTVGVYLDWPAGTLSFYSVSADTLTHLHAFHSTFTEPLYPGFGVHDDSSVSLCQI</sequence>
<dbReference type="AlphaFoldDB" id="A0A8M1K7B1"/>
<dbReference type="Pfam" id="PF05729">
    <property type="entry name" value="NACHT"/>
    <property type="match status" value="1"/>
</dbReference>
<dbReference type="Proteomes" id="UP000515152">
    <property type="component" value="Chromosome 26"/>
</dbReference>